<evidence type="ECO:0000313" key="5">
    <source>
        <dbReference type="EMBL" id="GAA0464115.1"/>
    </source>
</evidence>
<evidence type="ECO:0000259" key="4">
    <source>
        <dbReference type="PROSITE" id="PS50949"/>
    </source>
</evidence>
<evidence type="ECO:0000313" key="6">
    <source>
        <dbReference type="Proteomes" id="UP001499895"/>
    </source>
</evidence>
<dbReference type="PRINTS" id="PR00035">
    <property type="entry name" value="HTHGNTR"/>
</dbReference>
<gene>
    <name evidence="5" type="ORF">GCM10009544_28070</name>
</gene>
<dbReference type="InterPro" id="IPR028978">
    <property type="entry name" value="Chorismate_lyase_/UTRA_dom_sf"/>
</dbReference>
<keyword evidence="2" id="KW-0238">DNA-binding</keyword>
<evidence type="ECO:0000256" key="1">
    <source>
        <dbReference type="ARBA" id="ARBA00023015"/>
    </source>
</evidence>
<dbReference type="SMART" id="SM00866">
    <property type="entry name" value="UTRA"/>
    <property type="match status" value="1"/>
</dbReference>
<dbReference type="Proteomes" id="UP001499895">
    <property type="component" value="Unassembled WGS sequence"/>
</dbReference>
<accession>A0ABN0ZZW3</accession>
<dbReference type="Gene3D" id="1.10.10.10">
    <property type="entry name" value="Winged helix-like DNA-binding domain superfamily/Winged helix DNA-binding domain"/>
    <property type="match status" value="1"/>
</dbReference>
<protein>
    <recommendedName>
        <fullName evidence="4">HTH gntR-type domain-containing protein</fullName>
    </recommendedName>
</protein>
<dbReference type="InterPro" id="IPR050679">
    <property type="entry name" value="Bact_HTH_transcr_reg"/>
</dbReference>
<name>A0ABN0ZZW3_9ACTN</name>
<comment type="caution">
    <text evidence="5">The sequence shown here is derived from an EMBL/GenBank/DDBJ whole genome shotgun (WGS) entry which is preliminary data.</text>
</comment>
<dbReference type="InterPro" id="IPR036390">
    <property type="entry name" value="WH_DNA-bd_sf"/>
</dbReference>
<dbReference type="InterPro" id="IPR000524">
    <property type="entry name" value="Tscrpt_reg_HTH_GntR"/>
</dbReference>
<sequence>MEKAKGDQRATARSIADDIRAQIRGGTLPPGAVLPTSRELASRYGVSHKTVSAGIDVLKVEGLVVGERGGRRRVRASRPITWNLTSSTQGAAVMDDWATAIKEAGREPAQTLSVTTEGASGEVAAWLHLDPGEEVVRREHLRTVDGRPFQLVNMWFPAGLVRNTPLAEEREVARPAAVLAQAGHPQQRVRDEIDVRMPTPEEAEPLGLPPGTPVAEHVRTGHGNTTPIYVVRTIAPGDRHRLVYELGV</sequence>
<evidence type="ECO:0000256" key="2">
    <source>
        <dbReference type="ARBA" id="ARBA00023125"/>
    </source>
</evidence>
<reference evidence="5 6" key="1">
    <citation type="journal article" date="2019" name="Int. J. Syst. Evol. Microbiol.">
        <title>The Global Catalogue of Microorganisms (GCM) 10K type strain sequencing project: providing services to taxonomists for standard genome sequencing and annotation.</title>
        <authorList>
            <consortium name="The Broad Institute Genomics Platform"/>
            <consortium name="The Broad Institute Genome Sequencing Center for Infectious Disease"/>
            <person name="Wu L."/>
            <person name="Ma J."/>
        </authorList>
    </citation>
    <scope>NUCLEOTIDE SEQUENCE [LARGE SCALE GENOMIC DNA]</scope>
    <source>
        <strain evidence="5 6">JCM 10649</strain>
    </source>
</reference>
<keyword evidence="6" id="KW-1185">Reference proteome</keyword>
<organism evidence="5 6">
    <name type="scientific">Streptomyces stramineus</name>
    <dbReference type="NCBI Taxonomy" id="173861"/>
    <lineage>
        <taxon>Bacteria</taxon>
        <taxon>Bacillati</taxon>
        <taxon>Actinomycetota</taxon>
        <taxon>Actinomycetes</taxon>
        <taxon>Kitasatosporales</taxon>
        <taxon>Streptomycetaceae</taxon>
        <taxon>Streptomyces</taxon>
    </lineage>
</organism>
<dbReference type="SUPFAM" id="SSF64288">
    <property type="entry name" value="Chorismate lyase-like"/>
    <property type="match status" value="1"/>
</dbReference>
<feature type="domain" description="HTH gntR-type" evidence="4">
    <location>
        <begin position="9"/>
        <end position="77"/>
    </location>
</feature>
<dbReference type="PROSITE" id="PS50949">
    <property type="entry name" value="HTH_GNTR"/>
    <property type="match status" value="1"/>
</dbReference>
<dbReference type="PANTHER" id="PTHR44846:SF17">
    <property type="entry name" value="GNTR-FAMILY TRANSCRIPTIONAL REGULATOR"/>
    <property type="match status" value="1"/>
</dbReference>
<dbReference type="Pfam" id="PF00392">
    <property type="entry name" value="GntR"/>
    <property type="match status" value="1"/>
</dbReference>
<dbReference type="EMBL" id="BAAAHB010000026">
    <property type="protein sequence ID" value="GAA0464115.1"/>
    <property type="molecule type" value="Genomic_DNA"/>
</dbReference>
<evidence type="ECO:0000256" key="3">
    <source>
        <dbReference type="ARBA" id="ARBA00023163"/>
    </source>
</evidence>
<dbReference type="PANTHER" id="PTHR44846">
    <property type="entry name" value="MANNOSYL-D-GLYCERATE TRANSPORT/METABOLISM SYSTEM REPRESSOR MNGR-RELATED"/>
    <property type="match status" value="1"/>
</dbReference>
<dbReference type="Pfam" id="PF07702">
    <property type="entry name" value="UTRA"/>
    <property type="match status" value="1"/>
</dbReference>
<dbReference type="SMART" id="SM00345">
    <property type="entry name" value="HTH_GNTR"/>
    <property type="match status" value="1"/>
</dbReference>
<keyword evidence="1" id="KW-0805">Transcription regulation</keyword>
<dbReference type="SUPFAM" id="SSF46785">
    <property type="entry name" value="Winged helix' DNA-binding domain"/>
    <property type="match status" value="1"/>
</dbReference>
<dbReference type="InterPro" id="IPR036388">
    <property type="entry name" value="WH-like_DNA-bd_sf"/>
</dbReference>
<dbReference type="RefSeq" id="WP_344090051.1">
    <property type="nucleotide sequence ID" value="NZ_BAAAHB010000026.1"/>
</dbReference>
<dbReference type="InterPro" id="IPR011663">
    <property type="entry name" value="UTRA"/>
</dbReference>
<dbReference type="Gene3D" id="3.40.1410.10">
    <property type="entry name" value="Chorismate lyase-like"/>
    <property type="match status" value="1"/>
</dbReference>
<proteinExistence type="predicted"/>
<keyword evidence="3" id="KW-0804">Transcription</keyword>